<proteinExistence type="predicted"/>
<accession>A0A3R8S7G6</accession>
<dbReference type="InterPro" id="IPR007278">
    <property type="entry name" value="DUF397"/>
</dbReference>
<sequence>MSTPELHWFKSSYSSSGEPGDCVEVATTPAAIHVRDSKSPHAAHLTVTPAVWSDFLKCAVATS</sequence>
<name>A0A3R8S7G6_9ACTN</name>
<gene>
    <name evidence="2" type="ORF">CQW44_34450</name>
</gene>
<evidence type="ECO:0000313" key="2">
    <source>
        <dbReference type="EMBL" id="RRQ79872.1"/>
    </source>
</evidence>
<comment type="caution">
    <text evidence="2">The sequence shown here is derived from an EMBL/GenBank/DDBJ whole genome shotgun (WGS) entry which is preliminary data.</text>
</comment>
<evidence type="ECO:0000313" key="3">
    <source>
        <dbReference type="Proteomes" id="UP000276379"/>
    </source>
</evidence>
<reference evidence="2 3" key="1">
    <citation type="submission" date="2017-10" db="EMBL/GenBank/DDBJ databases">
        <title>Draft genome of actinobacteria isolated from guarana (Paullinia cupana (Mart.) Ducke.</title>
        <authorList>
            <person name="Siqueira K.A."/>
            <person name="Liotti R.G."/>
            <person name="Mendes T.A."/>
            <person name="Soares M.A."/>
        </authorList>
    </citation>
    <scope>NUCLEOTIDE SEQUENCE [LARGE SCALE GENOMIC DNA]</scope>
    <source>
        <strain evidence="2 3">199</strain>
    </source>
</reference>
<dbReference type="Pfam" id="PF04149">
    <property type="entry name" value="DUF397"/>
    <property type="match status" value="1"/>
</dbReference>
<organism evidence="2 3">
    <name type="scientific">Streptomyces griseofuscus</name>
    <dbReference type="NCBI Taxonomy" id="146922"/>
    <lineage>
        <taxon>Bacteria</taxon>
        <taxon>Bacillati</taxon>
        <taxon>Actinomycetota</taxon>
        <taxon>Actinomycetes</taxon>
        <taxon>Kitasatosporales</taxon>
        <taxon>Streptomycetaceae</taxon>
        <taxon>Streptomyces</taxon>
    </lineage>
</organism>
<dbReference type="Proteomes" id="UP000276379">
    <property type="component" value="Unassembled WGS sequence"/>
</dbReference>
<dbReference type="AlphaFoldDB" id="A0A3R8S7G6"/>
<keyword evidence="3" id="KW-1185">Reference proteome</keyword>
<dbReference type="RefSeq" id="WP_125211183.1">
    <property type="nucleotide sequence ID" value="NZ_PDER01000018.1"/>
</dbReference>
<dbReference type="EMBL" id="PDES01000018">
    <property type="protein sequence ID" value="RRQ79872.1"/>
    <property type="molecule type" value="Genomic_DNA"/>
</dbReference>
<protein>
    <submittedName>
        <fullName evidence="2">DUF397 domain-containing protein</fullName>
    </submittedName>
</protein>
<evidence type="ECO:0000259" key="1">
    <source>
        <dbReference type="Pfam" id="PF04149"/>
    </source>
</evidence>
<feature type="domain" description="DUF397" evidence="1">
    <location>
        <begin position="6"/>
        <end position="57"/>
    </location>
</feature>